<keyword evidence="1" id="KW-0472">Membrane</keyword>
<feature type="transmembrane region" description="Helical" evidence="1">
    <location>
        <begin position="6"/>
        <end position="26"/>
    </location>
</feature>
<dbReference type="Proteomes" id="UP000295554">
    <property type="component" value="Unassembled WGS sequence"/>
</dbReference>
<evidence type="ECO:0000256" key="1">
    <source>
        <dbReference type="SAM" id="Phobius"/>
    </source>
</evidence>
<evidence type="ECO:0000313" key="2">
    <source>
        <dbReference type="EMBL" id="TDG13337.1"/>
    </source>
</evidence>
<proteinExistence type="predicted"/>
<protein>
    <submittedName>
        <fullName evidence="2">Uncharacterized protein</fullName>
    </submittedName>
</protein>
<dbReference type="AlphaFoldDB" id="A0A4R5LRK1"/>
<dbReference type="RefSeq" id="WP_133211218.1">
    <property type="nucleotide sequence ID" value="NZ_SMSE01000002.1"/>
</dbReference>
<evidence type="ECO:0000313" key="3">
    <source>
        <dbReference type="Proteomes" id="UP000295554"/>
    </source>
</evidence>
<gene>
    <name evidence="2" type="ORF">E2F43_07280</name>
</gene>
<organism evidence="2 3">
    <name type="scientific">Seongchinamella unica</name>
    <dbReference type="NCBI Taxonomy" id="2547392"/>
    <lineage>
        <taxon>Bacteria</taxon>
        <taxon>Pseudomonadati</taxon>
        <taxon>Pseudomonadota</taxon>
        <taxon>Gammaproteobacteria</taxon>
        <taxon>Cellvibrionales</taxon>
        <taxon>Halieaceae</taxon>
        <taxon>Seongchinamella</taxon>
    </lineage>
</organism>
<accession>A0A4R5LRK1</accession>
<feature type="transmembrane region" description="Helical" evidence="1">
    <location>
        <begin position="112"/>
        <end position="133"/>
    </location>
</feature>
<dbReference type="EMBL" id="SMSE01000002">
    <property type="protein sequence ID" value="TDG13337.1"/>
    <property type="molecule type" value="Genomic_DNA"/>
</dbReference>
<feature type="transmembrane region" description="Helical" evidence="1">
    <location>
        <begin position="73"/>
        <end position="92"/>
    </location>
</feature>
<feature type="transmembrane region" description="Helical" evidence="1">
    <location>
        <begin position="47"/>
        <end position="67"/>
    </location>
</feature>
<comment type="caution">
    <text evidence="2">The sequence shown here is derived from an EMBL/GenBank/DDBJ whole genome shotgun (WGS) entry which is preliminary data.</text>
</comment>
<name>A0A4R5LRK1_9GAMM</name>
<reference evidence="2 3" key="1">
    <citation type="submission" date="2019-03" db="EMBL/GenBank/DDBJ databases">
        <title>Seongchinamella monodicae gen. nov., sp. nov., a novel member of the Gammaproteobacteria isolated from a tidal mudflat of beach.</title>
        <authorList>
            <person name="Yang H.G."/>
            <person name="Kang J.W."/>
            <person name="Lee S.D."/>
        </authorList>
    </citation>
    <scope>NUCLEOTIDE SEQUENCE [LARGE SCALE GENOMIC DNA]</scope>
    <source>
        <strain evidence="2 3">GH4-78</strain>
    </source>
</reference>
<keyword evidence="1" id="KW-1133">Transmembrane helix</keyword>
<keyword evidence="3" id="KW-1185">Reference proteome</keyword>
<dbReference type="OrthoDB" id="345818at2"/>
<sequence length="137" mass="14965">MDAYSLAIIASASFFLAGLVLGVWKYRAMATSKDGLAHPYIDIAHRAALMYAFASVMIAVFVQISQLSPRVELFAVSLLVAYFAMAIITYIVQGLRKDTDNQVKDMSASAVVFMWSLIAAEIGGFLIIFYGLIQALL</sequence>
<keyword evidence="1" id="KW-0812">Transmembrane</keyword>